<dbReference type="Pfam" id="PF01171">
    <property type="entry name" value="ATP_bind_3"/>
    <property type="match status" value="1"/>
</dbReference>
<evidence type="ECO:0000313" key="10">
    <source>
        <dbReference type="Proteomes" id="UP001346149"/>
    </source>
</evidence>
<dbReference type="PANTHER" id="PTHR43033:SF5">
    <property type="entry name" value="TRNA(ILE)-LYSIDINE SYNTHETASE"/>
    <property type="match status" value="1"/>
</dbReference>
<proteinExistence type="inferred from homology"/>
<evidence type="ECO:0000256" key="2">
    <source>
        <dbReference type="ARBA" id="ARBA00022598"/>
    </source>
</evidence>
<feature type="region of interest" description="Disordered" evidence="7">
    <location>
        <begin position="709"/>
        <end position="738"/>
    </location>
</feature>
<feature type="domain" description="tRNA(Ile)-lysidine/2-thiocytidine synthase N-terminal" evidence="8">
    <location>
        <begin position="94"/>
        <end position="298"/>
    </location>
</feature>
<evidence type="ECO:0000256" key="6">
    <source>
        <dbReference type="ARBA" id="ARBA00048539"/>
    </source>
</evidence>
<sequence>MMIQLGKAEVESSKLKSMAPTSTGFVHSIPKLASVSRLKLRPAFQRPVSCPTPLVTVRFLCNCGLQERALDMSAYKERFSKRMAMAGLKPHNRIALGVSGGPDSMGLCVLAADWKKTGSDSAAKTDGFIHGILAIVVDHGLRTESGEEAKTVQKRVSNMGIRCEIACCEWTHGRPKQGHLQEEAREMRYRIFQRICIQKQFGVLLVAHHSGDQAELFLIRLSRNSSVLGLAGMAFTSELFSRYTHSHVEDSDHGILLVRPLLDFSKEDLYEICRIDKQKWVEDPSNRSSLYARNRIRMSLQSFPSTSTFMSELLALISTCRRTRSYVEKTCSDLITRSLTVTDLGYAIIDLPALEASSVDDISLVKFLAVVVQFISQRHRPVRGSTSKLLLEYVRTFPCKTSLTAAGCYLSPAPGSKGTKVLVCCSANLPMPSKVELHSLRARVEEPNHLISEELEGVVNLARLYSDLHCPKASDVQFLDSSSSVLCEAKRLNIIGESTYKIILSIQEEEMKLFNSDRDSHHELKKSAESVGTSQTDLLQPGMMGNFMNRFLIWWRWADKFDNGNCALCHTQHNMVAAEVRLMKESDWLYLSRLSKCGSSGDSLAEYCSDHVRLSAGQSRGLLKHIPAPARRSLPVLVDSSGLLLSIPILNFKHCPGLEVLCKFRPRVPLGEHRAISLDGNISMLLHSKSLRKASMRCGEAGANPLYPTEKKNECVPNQKTNGGFKNEKVSIRPHGED</sequence>
<dbReference type="GO" id="GO:0008033">
    <property type="term" value="P:tRNA processing"/>
    <property type="evidence" value="ECO:0007669"/>
    <property type="project" value="UniProtKB-KW"/>
</dbReference>
<dbReference type="HAMAP" id="MF_01161">
    <property type="entry name" value="tRNA_Ile_lys_synt"/>
    <property type="match status" value="1"/>
</dbReference>
<dbReference type="GO" id="GO:0005524">
    <property type="term" value="F:ATP binding"/>
    <property type="evidence" value="ECO:0007669"/>
    <property type="project" value="UniProtKB-KW"/>
</dbReference>
<evidence type="ECO:0000256" key="4">
    <source>
        <dbReference type="ARBA" id="ARBA00022741"/>
    </source>
</evidence>
<keyword evidence="3" id="KW-0819">tRNA processing</keyword>
<evidence type="ECO:0000256" key="1">
    <source>
        <dbReference type="ARBA" id="ARBA00013267"/>
    </source>
</evidence>
<name>A0AAN7R232_TRANT</name>
<dbReference type="EC" id="6.3.4.19" evidence="1"/>
<gene>
    <name evidence="9" type="ORF">SAY86_007377</name>
</gene>
<organism evidence="9 10">
    <name type="scientific">Trapa natans</name>
    <name type="common">Water chestnut</name>
    <dbReference type="NCBI Taxonomy" id="22666"/>
    <lineage>
        <taxon>Eukaryota</taxon>
        <taxon>Viridiplantae</taxon>
        <taxon>Streptophyta</taxon>
        <taxon>Embryophyta</taxon>
        <taxon>Tracheophyta</taxon>
        <taxon>Spermatophyta</taxon>
        <taxon>Magnoliopsida</taxon>
        <taxon>eudicotyledons</taxon>
        <taxon>Gunneridae</taxon>
        <taxon>Pentapetalae</taxon>
        <taxon>rosids</taxon>
        <taxon>malvids</taxon>
        <taxon>Myrtales</taxon>
        <taxon>Lythraceae</taxon>
        <taxon>Trapa</taxon>
    </lineage>
</organism>
<dbReference type="Gene3D" id="3.40.50.620">
    <property type="entry name" value="HUPs"/>
    <property type="match status" value="1"/>
</dbReference>
<evidence type="ECO:0000256" key="5">
    <source>
        <dbReference type="ARBA" id="ARBA00022840"/>
    </source>
</evidence>
<evidence type="ECO:0000256" key="3">
    <source>
        <dbReference type="ARBA" id="ARBA00022694"/>
    </source>
</evidence>
<keyword evidence="10" id="KW-1185">Reference proteome</keyword>
<comment type="caution">
    <text evidence="9">The sequence shown here is derived from an EMBL/GenBank/DDBJ whole genome shotgun (WGS) entry which is preliminary data.</text>
</comment>
<reference evidence="9 10" key="1">
    <citation type="journal article" date="2023" name="Hortic Res">
        <title>Pangenome of water caltrop reveals structural variations and asymmetric subgenome divergence after allopolyploidization.</title>
        <authorList>
            <person name="Zhang X."/>
            <person name="Chen Y."/>
            <person name="Wang L."/>
            <person name="Yuan Y."/>
            <person name="Fang M."/>
            <person name="Shi L."/>
            <person name="Lu R."/>
            <person name="Comes H.P."/>
            <person name="Ma Y."/>
            <person name="Chen Y."/>
            <person name="Huang G."/>
            <person name="Zhou Y."/>
            <person name="Zheng Z."/>
            <person name="Qiu Y."/>
        </authorList>
    </citation>
    <scope>NUCLEOTIDE SEQUENCE [LARGE SCALE GENOMIC DNA]</scope>
    <source>
        <strain evidence="9">F231</strain>
    </source>
</reference>
<dbReference type="GO" id="GO:0032267">
    <property type="term" value="F:tRNA(Ile)-lysidine synthase activity"/>
    <property type="evidence" value="ECO:0007669"/>
    <property type="project" value="UniProtKB-EC"/>
</dbReference>
<evidence type="ECO:0000259" key="8">
    <source>
        <dbReference type="Pfam" id="PF01171"/>
    </source>
</evidence>
<evidence type="ECO:0000256" key="7">
    <source>
        <dbReference type="SAM" id="MobiDB-lite"/>
    </source>
</evidence>
<evidence type="ECO:0000313" key="9">
    <source>
        <dbReference type="EMBL" id="KAK4783003.1"/>
    </source>
</evidence>
<protein>
    <recommendedName>
        <fullName evidence="1">tRNA(Ile)-lysidine synthetase</fullName>
        <ecNumber evidence="1">6.3.4.19</ecNumber>
    </recommendedName>
</protein>
<keyword evidence="2" id="KW-0436">Ligase</keyword>
<keyword evidence="4" id="KW-0547">Nucleotide-binding</keyword>
<dbReference type="InterPro" id="IPR012094">
    <property type="entry name" value="tRNA_Ile_lys_synt"/>
</dbReference>
<dbReference type="InterPro" id="IPR014729">
    <property type="entry name" value="Rossmann-like_a/b/a_fold"/>
</dbReference>
<dbReference type="Proteomes" id="UP001346149">
    <property type="component" value="Unassembled WGS sequence"/>
</dbReference>
<comment type="catalytic activity">
    <reaction evidence="6">
        <text>cytidine(34) in tRNA(Ile2) + L-lysine + ATP = lysidine(34) in tRNA(Ile2) + AMP + diphosphate + H(+)</text>
        <dbReference type="Rhea" id="RHEA:43744"/>
        <dbReference type="Rhea" id="RHEA-COMP:10625"/>
        <dbReference type="Rhea" id="RHEA-COMP:10670"/>
        <dbReference type="ChEBI" id="CHEBI:15378"/>
        <dbReference type="ChEBI" id="CHEBI:30616"/>
        <dbReference type="ChEBI" id="CHEBI:32551"/>
        <dbReference type="ChEBI" id="CHEBI:33019"/>
        <dbReference type="ChEBI" id="CHEBI:82748"/>
        <dbReference type="ChEBI" id="CHEBI:83665"/>
        <dbReference type="ChEBI" id="CHEBI:456215"/>
        <dbReference type="EC" id="6.3.4.19"/>
    </reaction>
</comment>
<dbReference type="NCBIfam" id="TIGR02432">
    <property type="entry name" value="lysidine_TilS_N"/>
    <property type="match status" value="1"/>
</dbReference>
<dbReference type="EMBL" id="JAXQNO010000015">
    <property type="protein sequence ID" value="KAK4783003.1"/>
    <property type="molecule type" value="Genomic_DNA"/>
</dbReference>
<dbReference type="InterPro" id="IPR011063">
    <property type="entry name" value="TilS/TtcA_N"/>
</dbReference>
<keyword evidence="5" id="KW-0067">ATP-binding</keyword>
<feature type="compositionally biased region" description="Basic and acidic residues" evidence="7">
    <location>
        <begin position="726"/>
        <end position="738"/>
    </location>
</feature>
<dbReference type="InterPro" id="IPR012795">
    <property type="entry name" value="tRNA_Ile_lys_synt_N"/>
</dbReference>
<dbReference type="PANTHER" id="PTHR43033">
    <property type="entry name" value="TRNA(ILE)-LYSIDINE SYNTHASE-RELATED"/>
    <property type="match status" value="1"/>
</dbReference>
<dbReference type="CDD" id="cd01992">
    <property type="entry name" value="TilS_N"/>
    <property type="match status" value="1"/>
</dbReference>
<dbReference type="SUPFAM" id="SSF52402">
    <property type="entry name" value="Adenine nucleotide alpha hydrolases-like"/>
    <property type="match status" value="1"/>
</dbReference>
<dbReference type="AlphaFoldDB" id="A0AAN7R232"/>
<accession>A0AAN7R232</accession>